<keyword evidence="9" id="KW-1185">Reference proteome</keyword>
<dbReference type="PANTHER" id="PTHR11267">
    <property type="entry name" value="T-BOX PROTEIN-RELATED"/>
    <property type="match status" value="1"/>
</dbReference>
<proteinExistence type="predicted"/>
<dbReference type="SMART" id="SM00425">
    <property type="entry name" value="TBOX"/>
    <property type="match status" value="1"/>
</dbReference>
<feature type="domain" description="T-box" evidence="7">
    <location>
        <begin position="157"/>
        <end position="354"/>
    </location>
</feature>
<evidence type="ECO:0000259" key="7">
    <source>
        <dbReference type="PROSITE" id="PS50252"/>
    </source>
</evidence>
<keyword evidence="2 5" id="KW-0238">DNA-binding</keyword>
<dbReference type="STRING" id="135651.G0N3E2"/>
<dbReference type="CDD" id="cd00182">
    <property type="entry name" value="T-box"/>
    <property type="match status" value="1"/>
</dbReference>
<evidence type="ECO:0000313" key="8">
    <source>
        <dbReference type="EMBL" id="EGT51616.1"/>
    </source>
</evidence>
<dbReference type="OrthoDB" id="7442607at2759"/>
<protein>
    <recommendedName>
        <fullName evidence="7">T-box domain-containing protein</fullName>
    </recommendedName>
</protein>
<feature type="compositionally biased region" description="Polar residues" evidence="6">
    <location>
        <begin position="378"/>
        <end position="392"/>
    </location>
</feature>
<dbReference type="InterPro" id="IPR036960">
    <property type="entry name" value="T-box_sf"/>
</dbReference>
<dbReference type="GO" id="GO:0005634">
    <property type="term" value="C:nucleus"/>
    <property type="evidence" value="ECO:0007669"/>
    <property type="project" value="UniProtKB-SubCell"/>
</dbReference>
<dbReference type="OMA" id="RYQWAIQ"/>
<dbReference type="GO" id="GO:0000785">
    <property type="term" value="C:chromatin"/>
    <property type="evidence" value="ECO:0007669"/>
    <property type="project" value="TreeGrafter"/>
</dbReference>
<keyword evidence="4 5" id="KW-0539">Nucleus</keyword>
<gene>
    <name evidence="8" type="ORF">CAEBREN_13448</name>
</gene>
<accession>G0N3E2</accession>
<comment type="caution">
    <text evidence="5">Lacks conserved residue(s) required for the propagation of feature annotation.</text>
</comment>
<dbReference type="Pfam" id="PF00907">
    <property type="entry name" value="T-box"/>
    <property type="match status" value="1"/>
</dbReference>
<dbReference type="GO" id="GO:0000981">
    <property type="term" value="F:DNA-binding transcription factor activity, RNA polymerase II-specific"/>
    <property type="evidence" value="ECO:0007669"/>
    <property type="project" value="TreeGrafter"/>
</dbReference>
<evidence type="ECO:0000256" key="1">
    <source>
        <dbReference type="ARBA" id="ARBA00023015"/>
    </source>
</evidence>
<feature type="region of interest" description="Disordered" evidence="6">
    <location>
        <begin position="355"/>
        <end position="392"/>
    </location>
</feature>
<evidence type="ECO:0000313" key="9">
    <source>
        <dbReference type="Proteomes" id="UP000008068"/>
    </source>
</evidence>
<dbReference type="AlphaFoldDB" id="G0N3E2"/>
<evidence type="ECO:0000256" key="3">
    <source>
        <dbReference type="ARBA" id="ARBA00023163"/>
    </source>
</evidence>
<dbReference type="Gene3D" id="2.60.40.820">
    <property type="entry name" value="Transcription factor, T-box"/>
    <property type="match status" value="1"/>
</dbReference>
<dbReference type="PANTHER" id="PTHR11267:SF204">
    <property type="entry name" value="SPADETAIL"/>
    <property type="match status" value="1"/>
</dbReference>
<sequence>MNNNNNFYGYGNDQPTTGQAMVYQQPPTTTVDNGHYQAFDGYGNPMVFQNVTDVQAPIYMYDSNYPGWYFDQYNNWYYMESQPVTPILQAAQQQQNIIPVQMQTPQAPHQPMVPAPQPVTPPPVLATPVNNSGLGNTIPPFTNPLPTTPHPTVKVQLREKELWKKFYDNTNEMIVTLKGKEIFPRLCFTVSGLKSTSRYQWAIQLVQVCLKKWDSKEKCWRVTTTDTGRFDGKSIELRSSIEYGSDWEKKGVNAFEKAQVYNTVSEKNKGKMSLEKKKDLEKKTENKMRVSSFCAYQPVLSVMELSENGDHVVPIPIESFHFAETEFVVVTEYKNPTIKAMKTTHNMFNRKDRQMKAAKMLSAEEEQNGRRNGMDSGYVTSSRGSSVSPMAASPVTTASFSSHYSGVNGSTPSTLSQY</sequence>
<evidence type="ECO:0000256" key="5">
    <source>
        <dbReference type="PROSITE-ProRule" id="PRU00201"/>
    </source>
</evidence>
<reference evidence="9" key="1">
    <citation type="submission" date="2011-07" db="EMBL/GenBank/DDBJ databases">
        <authorList>
            <consortium name="Caenorhabditis brenneri Sequencing and Analysis Consortium"/>
            <person name="Wilson R.K."/>
        </authorList>
    </citation>
    <scope>NUCLEOTIDE SEQUENCE [LARGE SCALE GENOMIC DNA]</scope>
    <source>
        <strain evidence="9">PB2801</strain>
    </source>
</reference>
<dbReference type="InterPro" id="IPR001699">
    <property type="entry name" value="TF_T-box"/>
</dbReference>
<organism evidence="9">
    <name type="scientific">Caenorhabditis brenneri</name>
    <name type="common">Nematode worm</name>
    <dbReference type="NCBI Taxonomy" id="135651"/>
    <lineage>
        <taxon>Eukaryota</taxon>
        <taxon>Metazoa</taxon>
        <taxon>Ecdysozoa</taxon>
        <taxon>Nematoda</taxon>
        <taxon>Chromadorea</taxon>
        <taxon>Rhabditida</taxon>
        <taxon>Rhabditina</taxon>
        <taxon>Rhabditomorpha</taxon>
        <taxon>Rhabditoidea</taxon>
        <taxon>Rhabditidae</taxon>
        <taxon>Peloderinae</taxon>
        <taxon>Caenorhabditis</taxon>
    </lineage>
</organism>
<dbReference type="HOGENOM" id="CLU_659258_0_0_1"/>
<evidence type="ECO:0000256" key="4">
    <source>
        <dbReference type="ARBA" id="ARBA00023242"/>
    </source>
</evidence>
<name>G0N3E2_CAEBE</name>
<comment type="subcellular location">
    <subcellularLocation>
        <location evidence="5">Nucleus</location>
    </subcellularLocation>
</comment>
<feature type="region of interest" description="Disordered" evidence="6">
    <location>
        <begin position="399"/>
        <end position="418"/>
    </location>
</feature>
<dbReference type="GO" id="GO:0000978">
    <property type="term" value="F:RNA polymerase II cis-regulatory region sequence-specific DNA binding"/>
    <property type="evidence" value="ECO:0007669"/>
    <property type="project" value="InterPro"/>
</dbReference>
<dbReference type="InterPro" id="IPR008967">
    <property type="entry name" value="p53-like_TF_DNA-bd_sf"/>
</dbReference>
<keyword evidence="1" id="KW-0805">Transcription regulation</keyword>
<keyword evidence="3" id="KW-0804">Transcription</keyword>
<dbReference type="SUPFAM" id="SSF49417">
    <property type="entry name" value="p53-like transcription factors"/>
    <property type="match status" value="1"/>
</dbReference>
<dbReference type="Proteomes" id="UP000008068">
    <property type="component" value="Unassembled WGS sequence"/>
</dbReference>
<evidence type="ECO:0000256" key="2">
    <source>
        <dbReference type="ARBA" id="ARBA00023125"/>
    </source>
</evidence>
<dbReference type="EMBL" id="GL379834">
    <property type="protein sequence ID" value="EGT51616.1"/>
    <property type="molecule type" value="Genomic_DNA"/>
</dbReference>
<evidence type="ECO:0000256" key="6">
    <source>
        <dbReference type="SAM" id="MobiDB-lite"/>
    </source>
</evidence>
<dbReference type="PROSITE" id="PS50252">
    <property type="entry name" value="TBOX_3"/>
    <property type="match status" value="1"/>
</dbReference>
<dbReference type="PRINTS" id="PR00937">
    <property type="entry name" value="TBOX"/>
</dbReference>
<dbReference type="GO" id="GO:0001708">
    <property type="term" value="P:cell fate specification"/>
    <property type="evidence" value="ECO:0007669"/>
    <property type="project" value="TreeGrafter"/>
</dbReference>
<dbReference type="GO" id="GO:0045893">
    <property type="term" value="P:positive regulation of DNA-templated transcription"/>
    <property type="evidence" value="ECO:0007669"/>
    <property type="project" value="InterPro"/>
</dbReference>
<dbReference type="eggNOG" id="KOG3585">
    <property type="taxonomic scope" value="Eukaryota"/>
</dbReference>
<dbReference type="InterPro" id="IPR046360">
    <property type="entry name" value="T-box_DNA-bd"/>
</dbReference>
<dbReference type="InParanoid" id="G0N3E2"/>